<reference evidence="1 2" key="1">
    <citation type="submission" date="2020-03" db="EMBL/GenBank/DDBJ databases">
        <title>Genomic Encyclopedia of Type Strains, Phase III (KMG-III): the genomes of soil and plant-associated and newly described type strains.</title>
        <authorList>
            <person name="Whitman W."/>
        </authorList>
    </citation>
    <scope>NUCLEOTIDE SEQUENCE [LARGE SCALE GENOMIC DNA]</scope>
    <source>
        <strain evidence="1 2">CECT 8804</strain>
    </source>
</reference>
<dbReference type="EMBL" id="JAAOZC010000007">
    <property type="protein sequence ID" value="NIJ09001.1"/>
    <property type="molecule type" value="Genomic_DNA"/>
</dbReference>
<proteinExistence type="predicted"/>
<dbReference type="RefSeq" id="WP_167074193.1">
    <property type="nucleotide sequence ID" value="NZ_JAAOZC010000007.1"/>
</dbReference>
<protein>
    <submittedName>
        <fullName evidence="1">Uncharacterized protein</fullName>
    </submittedName>
</protein>
<evidence type="ECO:0000313" key="1">
    <source>
        <dbReference type="EMBL" id="NIJ09001.1"/>
    </source>
</evidence>
<organism evidence="1 2">
    <name type="scientific">Sphingomonas vulcanisoli</name>
    <dbReference type="NCBI Taxonomy" id="1658060"/>
    <lineage>
        <taxon>Bacteria</taxon>
        <taxon>Pseudomonadati</taxon>
        <taxon>Pseudomonadota</taxon>
        <taxon>Alphaproteobacteria</taxon>
        <taxon>Sphingomonadales</taxon>
        <taxon>Sphingomonadaceae</taxon>
        <taxon>Sphingomonas</taxon>
    </lineage>
</organism>
<name>A0ABX0TU06_9SPHN</name>
<accession>A0ABX0TU06</accession>
<evidence type="ECO:0000313" key="2">
    <source>
        <dbReference type="Proteomes" id="UP000727456"/>
    </source>
</evidence>
<dbReference type="Proteomes" id="UP000727456">
    <property type="component" value="Unassembled WGS sequence"/>
</dbReference>
<gene>
    <name evidence="1" type="ORF">FHS31_002631</name>
</gene>
<keyword evidence="2" id="KW-1185">Reference proteome</keyword>
<sequence length="56" mass="6218">MSNEALPHSCLSGRHRPRRVPIGLTGGTLRTTCRDCGCAMVRTLATRRWFYSGPLT</sequence>
<comment type="caution">
    <text evidence="1">The sequence shown here is derived from an EMBL/GenBank/DDBJ whole genome shotgun (WGS) entry which is preliminary data.</text>
</comment>